<keyword evidence="2" id="KW-0175">Coiled coil</keyword>
<dbReference type="InterPro" id="IPR045345">
    <property type="entry name" value="Gag_p24_C"/>
</dbReference>
<dbReference type="Gene3D" id="1.10.375.10">
    <property type="entry name" value="Human Immunodeficiency Virus Type 1 Capsid Protein"/>
    <property type="match status" value="1"/>
</dbReference>
<dbReference type="Pfam" id="PF00607">
    <property type="entry name" value="Gag_p24"/>
    <property type="match status" value="1"/>
</dbReference>
<sequence length="455" mass="52170">MKERTTKQVKEALKTVQGMKAEIDTIKKTQNEGMLEIERLDKLSGSKDVRITNRIQELEERISVTEDLLEDIYSSTKENLKSNKSLTQNILEIWDTVKRTNLRIIGIEEDEEILLKDLGENRNNRNKSKHDKEIYTKPTANIKLDGEKLQVIPLKYGTRQGCPLSPYPFKIVLELLARAVHSTPYGIHAVVNRAAANMRGKVVTAHPAMEKHLRGSDSVLGFLQGIRFSRSQQLTDGVTPTDWIGLVSAVLENSCQIEWKALLREEGKLLEQQGIKDGVDAALHKILGEGIYADQQIQAEYDNHMLSLCRKAALNAWDKVREPGERLETYTKIEQGQTEPFKDFLDRLTRAVEIQVADPAIRHSIVYTLAYDNANPICKRILLPLKIRSAPLEEWVLHTAHIDCNMQDARNWTGEAVPRGFNRQQEIRRNSNRRTWEREAHYRDSYRYQEASAHC</sequence>
<dbReference type="Proteomes" id="UP000030759">
    <property type="component" value="Unassembled WGS sequence"/>
</dbReference>
<evidence type="ECO:0000256" key="2">
    <source>
        <dbReference type="SAM" id="Coils"/>
    </source>
</evidence>
<dbReference type="Gene3D" id="1.20.5.390">
    <property type="entry name" value="L1 transposable element, trimerization domain"/>
    <property type="match status" value="1"/>
</dbReference>
<evidence type="ECO:0000259" key="3">
    <source>
        <dbReference type="Pfam" id="PF19317"/>
    </source>
</evidence>
<evidence type="ECO:0000256" key="1">
    <source>
        <dbReference type="ARBA" id="ARBA00022707"/>
    </source>
</evidence>
<gene>
    <name evidence="4" type="ORF">H671_5g13901</name>
</gene>
<dbReference type="Pfam" id="PF19317">
    <property type="entry name" value="Gag_p24_C"/>
    <property type="match status" value="1"/>
</dbReference>
<dbReference type="InterPro" id="IPR008919">
    <property type="entry name" value="Retrov_capsid_N"/>
</dbReference>
<feature type="domain" description="Retroviral nucleocapsid Gag protein p24 C-terminal" evidence="3">
    <location>
        <begin position="329"/>
        <end position="396"/>
    </location>
</feature>
<dbReference type="InterPro" id="IPR008916">
    <property type="entry name" value="Retrov_capsid_C"/>
</dbReference>
<reference evidence="5" key="1">
    <citation type="journal article" date="2013" name="Nat. Biotechnol.">
        <title>Chinese hamster genome sequenced from sorted chromosomes.</title>
        <authorList>
            <person name="Brinkrolf K."/>
            <person name="Rupp O."/>
            <person name="Laux H."/>
            <person name="Kollin F."/>
            <person name="Ernst W."/>
            <person name="Linke B."/>
            <person name="Kofler R."/>
            <person name="Romand S."/>
            <person name="Hesse F."/>
            <person name="Budach W.E."/>
            <person name="Galosy S."/>
            <person name="Muller D."/>
            <person name="Noll T."/>
            <person name="Wienberg J."/>
            <person name="Jostock T."/>
            <person name="Leonard M."/>
            <person name="Grillari J."/>
            <person name="Tauch A."/>
            <person name="Goesmann A."/>
            <person name="Helk B."/>
            <person name="Mott J.E."/>
            <person name="Puhler A."/>
            <person name="Borth N."/>
        </authorList>
    </citation>
    <scope>NUCLEOTIDE SEQUENCE [LARGE SCALE GENOMIC DNA]</scope>
    <source>
        <strain evidence="5">17A/GY</strain>
    </source>
</reference>
<feature type="coiled-coil region" evidence="2">
    <location>
        <begin position="2"/>
        <end position="29"/>
    </location>
</feature>
<dbReference type="Gene3D" id="1.10.1200.30">
    <property type="match status" value="1"/>
</dbReference>
<organism evidence="4 5">
    <name type="scientific">Cricetulus griseus</name>
    <name type="common">Chinese hamster</name>
    <name type="synonym">Cricetulus barabensis griseus</name>
    <dbReference type="NCBI Taxonomy" id="10029"/>
    <lineage>
        <taxon>Eukaryota</taxon>
        <taxon>Metazoa</taxon>
        <taxon>Chordata</taxon>
        <taxon>Craniata</taxon>
        <taxon>Vertebrata</taxon>
        <taxon>Euteleostomi</taxon>
        <taxon>Mammalia</taxon>
        <taxon>Eutheria</taxon>
        <taxon>Euarchontoglires</taxon>
        <taxon>Glires</taxon>
        <taxon>Rodentia</taxon>
        <taxon>Myomorpha</taxon>
        <taxon>Muroidea</taxon>
        <taxon>Cricetidae</taxon>
        <taxon>Cricetinae</taxon>
        <taxon>Cricetulus</taxon>
    </lineage>
</organism>
<name>A0A061I463_CRIGR</name>
<proteinExistence type="predicted"/>
<evidence type="ECO:0000313" key="5">
    <source>
        <dbReference type="Proteomes" id="UP000030759"/>
    </source>
</evidence>
<evidence type="ECO:0000313" key="4">
    <source>
        <dbReference type="EMBL" id="ERE73838.1"/>
    </source>
</evidence>
<dbReference type="AlphaFoldDB" id="A0A061I463"/>
<dbReference type="PANTHER" id="PTHR40389">
    <property type="entry name" value="ENDOGENOUS RETROVIRUS GROUP K MEMBER 24 GAG POLYPROTEIN-RELATED"/>
    <property type="match status" value="1"/>
</dbReference>
<dbReference type="EMBL" id="KE676545">
    <property type="protein sequence ID" value="ERE73838.1"/>
    <property type="molecule type" value="Genomic_DNA"/>
</dbReference>
<dbReference type="SUPFAM" id="SSF47353">
    <property type="entry name" value="Retrovirus capsid dimerization domain-like"/>
    <property type="match status" value="1"/>
</dbReference>
<protein>
    <submittedName>
        <fullName evidence="4">Retroviral nucleocapsid protein Gag containing protein</fullName>
    </submittedName>
</protein>
<accession>A0A061I463</accession>
<dbReference type="PANTHER" id="PTHR40389:SF2">
    <property type="entry name" value="ENDOGENOUS RETROVIRUS GROUP K MEMBER 24 GAG POLYPROTEIN-RELATED"/>
    <property type="match status" value="1"/>
</dbReference>
<dbReference type="GO" id="GO:0016032">
    <property type="term" value="P:viral process"/>
    <property type="evidence" value="ECO:0007669"/>
    <property type="project" value="InterPro"/>
</dbReference>
<dbReference type="SUPFAM" id="SSF47943">
    <property type="entry name" value="Retrovirus capsid protein, N-terminal core domain"/>
    <property type="match status" value="1"/>
</dbReference>
<keyword evidence="1" id="KW-0449">Lipoprotein</keyword>
<dbReference type="InterPro" id="IPR050195">
    <property type="entry name" value="Primate_lentivir_Gag_pol-like"/>
</dbReference>
<keyword evidence="1" id="KW-0519">Myristate</keyword>